<dbReference type="PANTHER" id="PTHR47396:SF1">
    <property type="entry name" value="ATP-DEPENDENT HELICASE IRC3-RELATED"/>
    <property type="match status" value="1"/>
</dbReference>
<reference evidence="2 3" key="1">
    <citation type="submission" date="2017-04" db="EMBL/GenBank/DDBJ databases">
        <title>Complete genome sequence of Lactobacillus salivarius ZLS006, a probiotic strain isolated from healthy piglet.</title>
        <authorList>
            <person name="Zhang D."/>
        </authorList>
    </citation>
    <scope>NUCLEOTIDE SEQUENCE [LARGE SCALE GENOMIC DNA]</scope>
    <source>
        <strain evidence="2 3">ZLS006</strain>
        <plasmid evidence="2 3">unnamed1</plasmid>
    </source>
</reference>
<dbReference type="CDD" id="cd17926">
    <property type="entry name" value="DEXHc_RE"/>
    <property type="match status" value="1"/>
</dbReference>
<keyword evidence="2" id="KW-0378">Hydrolase</keyword>
<dbReference type="Pfam" id="PF04851">
    <property type="entry name" value="ResIII"/>
    <property type="match status" value="1"/>
</dbReference>
<evidence type="ECO:0000259" key="1">
    <source>
        <dbReference type="PROSITE" id="PS51192"/>
    </source>
</evidence>
<dbReference type="EMBL" id="CP020859">
    <property type="protein sequence ID" value="ARU20379.1"/>
    <property type="molecule type" value="Genomic_DNA"/>
</dbReference>
<sequence>MAKKKQLVQKELPLLKKIKDFRQASLIEDDSAYYFKIEDYIKDNLKHSLRPYQAEALYALNYTQTREEPHNQVLFNMATGSGKTDTMAGAILYLYNTHKYRNFIFVANTNAVVSKTKENFLNENSPKYLFKSPITIDGRRIEIRSVDRFPSYQEPDIIYLKLTTIQSLANELGSIRENGLTYEELEKNKMVILADEAHHFNASTKSQKVEEKSWEILLDKIRNINPDNRQLEFTATIDIDKELVYEKYKDKIIYKYDLNRFMEDGYSKNVYRLEANNNDETKMLNAVLLSQYRKRIAKRFGIDNFKPVILFKSNKVAISCQAKKDFLEMINDLDTNKLGEFLSEQSNITHSTTLRRMYEYWLDQDLAQTVIEIKRDFKPLTTVNANDTKKEGILGDVNDFNNLNTLEDMNNPIRTVFAVAKLTEGWDVLNLYDIVRIGEQPVTTTQTNSEAQLIGRGARYNPFIYNGKKSYTRRFDGDSRELRLLESLYYHTINDVKYINNLLKSFDKMNLVSEGDNDNDYKVFTALVKESFKKSRVYKYGKIYHNQLEDVPESDYNNLGSYGFNKDTITIDMNDSTVEHERSQESQLNEADSREVIVADFRSTKYIRLLKKAMSKDSFFRFSELSKYIPNLRSLDEFMTSKNWLGNLRVNATIPYNRMAIDNDFRLEVVVKALSKVKQALRTNYLKKRGTNKFEPVPIKDVVVDYTKRVSNNKTGLQAIIDRKEMIKDDWFVYDQAIVDQLESNLIDMIRNLVSDLKKEYKDVYLIRNEETINKLKLYEFGKVDDDVFHYQGFMPDFLLYLNDGEETYQLFIEPKGEQLLVRDNWKEKLLEKIKPENVKLIGEDEKIKLYGVKFFRYGNGRDIEEELMSYTIDN</sequence>
<gene>
    <name evidence="2" type="ORF">B7R82_10500</name>
</gene>
<dbReference type="CDD" id="cd18785">
    <property type="entry name" value="SF2_C"/>
    <property type="match status" value="1"/>
</dbReference>
<keyword evidence="2" id="KW-0540">Nuclease</keyword>
<organism evidence="2 3">
    <name type="scientific">Ligilactobacillus salivarius</name>
    <dbReference type="NCBI Taxonomy" id="1624"/>
    <lineage>
        <taxon>Bacteria</taxon>
        <taxon>Bacillati</taxon>
        <taxon>Bacillota</taxon>
        <taxon>Bacilli</taxon>
        <taxon>Lactobacillales</taxon>
        <taxon>Lactobacillaceae</taxon>
        <taxon>Ligilactobacillus</taxon>
    </lineage>
</organism>
<dbReference type="PROSITE" id="PS51192">
    <property type="entry name" value="HELICASE_ATP_BIND_1"/>
    <property type="match status" value="1"/>
</dbReference>
<dbReference type="REBASE" id="203363">
    <property type="entry name" value="Lsa006ORF10485P"/>
</dbReference>
<dbReference type="InterPro" id="IPR027417">
    <property type="entry name" value="P-loop_NTPase"/>
</dbReference>
<dbReference type="InterPro" id="IPR006935">
    <property type="entry name" value="Helicase/UvrB_N"/>
</dbReference>
<dbReference type="AlphaFoldDB" id="A0A1Y0FAK2"/>
<proteinExistence type="predicted"/>
<dbReference type="PANTHER" id="PTHR47396">
    <property type="entry name" value="TYPE I RESTRICTION ENZYME ECOKI R PROTEIN"/>
    <property type="match status" value="1"/>
</dbReference>
<accession>A0A1Y0FAK2</accession>
<dbReference type="GO" id="GO:0016787">
    <property type="term" value="F:hydrolase activity"/>
    <property type="evidence" value="ECO:0007669"/>
    <property type="project" value="InterPro"/>
</dbReference>
<evidence type="ECO:0000313" key="3">
    <source>
        <dbReference type="Proteomes" id="UP000195378"/>
    </source>
</evidence>
<protein>
    <submittedName>
        <fullName evidence="2">Restriction endonuclease subunit R</fullName>
    </submittedName>
</protein>
<dbReference type="RefSeq" id="WP_087449127.1">
    <property type="nucleotide sequence ID" value="NZ_CP020859.1"/>
</dbReference>
<dbReference type="InterPro" id="IPR014001">
    <property type="entry name" value="Helicase_ATP-bd"/>
</dbReference>
<keyword evidence="2" id="KW-0614">Plasmid</keyword>
<keyword evidence="2" id="KW-0255">Endonuclease</keyword>
<evidence type="ECO:0000313" key="2">
    <source>
        <dbReference type="EMBL" id="ARU20379.1"/>
    </source>
</evidence>
<dbReference type="SMART" id="SM00487">
    <property type="entry name" value="DEXDc"/>
    <property type="match status" value="1"/>
</dbReference>
<geneLocation type="plasmid" evidence="2 3">
    <name>unnamed1</name>
</geneLocation>
<dbReference type="GO" id="GO:0005524">
    <property type="term" value="F:ATP binding"/>
    <property type="evidence" value="ECO:0007669"/>
    <property type="project" value="InterPro"/>
</dbReference>
<dbReference type="InterPro" id="IPR050742">
    <property type="entry name" value="Helicase_Restrict-Modif_Enz"/>
</dbReference>
<feature type="domain" description="Helicase ATP-binding" evidence="1">
    <location>
        <begin position="64"/>
        <end position="255"/>
    </location>
</feature>
<dbReference type="Proteomes" id="UP000195378">
    <property type="component" value="Plasmid unnamed1"/>
</dbReference>
<name>A0A1Y0FAK2_9LACO</name>
<dbReference type="Gene3D" id="3.40.50.300">
    <property type="entry name" value="P-loop containing nucleotide triphosphate hydrolases"/>
    <property type="match status" value="1"/>
</dbReference>
<dbReference type="GO" id="GO:0004519">
    <property type="term" value="F:endonuclease activity"/>
    <property type="evidence" value="ECO:0007669"/>
    <property type="project" value="UniProtKB-KW"/>
</dbReference>
<dbReference type="GO" id="GO:0003677">
    <property type="term" value="F:DNA binding"/>
    <property type="evidence" value="ECO:0007669"/>
    <property type="project" value="InterPro"/>
</dbReference>
<dbReference type="SUPFAM" id="SSF52540">
    <property type="entry name" value="P-loop containing nucleoside triphosphate hydrolases"/>
    <property type="match status" value="2"/>
</dbReference>
<dbReference type="GO" id="GO:0005829">
    <property type="term" value="C:cytosol"/>
    <property type="evidence" value="ECO:0007669"/>
    <property type="project" value="TreeGrafter"/>
</dbReference>